<dbReference type="Pfam" id="PF02669">
    <property type="entry name" value="KdpC"/>
    <property type="match status" value="1"/>
</dbReference>
<gene>
    <name evidence="11" type="primary">kdpC</name>
    <name evidence="13" type="ORF">ACFY1D_02675</name>
</gene>
<evidence type="ECO:0000256" key="5">
    <source>
        <dbReference type="ARBA" id="ARBA00022741"/>
    </source>
</evidence>
<dbReference type="PANTHER" id="PTHR30042">
    <property type="entry name" value="POTASSIUM-TRANSPORTING ATPASE C CHAIN"/>
    <property type="match status" value="1"/>
</dbReference>
<proteinExistence type="inferred from homology"/>
<evidence type="ECO:0000256" key="8">
    <source>
        <dbReference type="ARBA" id="ARBA00022989"/>
    </source>
</evidence>
<keyword evidence="3 11" id="KW-0633">Potassium transport</keyword>
<evidence type="ECO:0000256" key="10">
    <source>
        <dbReference type="ARBA" id="ARBA00023136"/>
    </source>
</evidence>
<comment type="subcellular location">
    <subcellularLocation>
        <location evidence="11">Cell membrane</location>
        <topology evidence="11">Single-pass membrane protein</topology>
    </subcellularLocation>
</comment>
<dbReference type="NCBIfam" id="NF001454">
    <property type="entry name" value="PRK00315.1"/>
    <property type="match status" value="1"/>
</dbReference>
<sequence length="222" mass="23334">MNNSVTNTARLLGAGLRALLVLTLVTGVIYPLVVTGIAQGLFPGRANGSEIKADGKVVGSSLIGQAYNLPLKKGQETPEPALKWFQGRPQNGLGHNSVNTQYRLIVSGATNLAADSKDLVQQVKDAKAAVIKDNSVPGHAVKPSDVPADAVTSSGSGLDPNISPAYADLQVHRVAERNNLPPAQVRKLVDEHTDGRTLGFIGEPRVNVLELNIALKDLAATK</sequence>
<evidence type="ECO:0000256" key="7">
    <source>
        <dbReference type="ARBA" id="ARBA00022958"/>
    </source>
</evidence>
<evidence type="ECO:0000256" key="1">
    <source>
        <dbReference type="ARBA" id="ARBA00022448"/>
    </source>
</evidence>
<evidence type="ECO:0000256" key="6">
    <source>
        <dbReference type="ARBA" id="ARBA00022840"/>
    </source>
</evidence>
<keyword evidence="14" id="KW-1185">Reference proteome</keyword>
<dbReference type="HAMAP" id="MF_00276">
    <property type="entry name" value="KdpC"/>
    <property type="match status" value="1"/>
</dbReference>
<accession>A0ABW6UDT7</accession>
<keyword evidence="7 11" id="KW-0630">Potassium</keyword>
<feature type="region of interest" description="Disordered" evidence="12">
    <location>
        <begin position="139"/>
        <end position="161"/>
    </location>
</feature>
<dbReference type="EMBL" id="JBIAWJ010000001">
    <property type="protein sequence ID" value="MFF4520370.1"/>
    <property type="molecule type" value="Genomic_DNA"/>
</dbReference>
<evidence type="ECO:0000256" key="3">
    <source>
        <dbReference type="ARBA" id="ARBA00022538"/>
    </source>
</evidence>
<keyword evidence="6 11" id="KW-0067">ATP-binding</keyword>
<comment type="function">
    <text evidence="11">Part of the high-affinity ATP-driven potassium transport (or Kdp) system, which catalyzes the hydrolysis of ATP coupled with the electrogenic transport of potassium into the cytoplasm. This subunit acts as a catalytic chaperone that increases the ATP-binding affinity of the ATP-hydrolyzing subunit KdpB by the formation of a transient KdpB/KdpC/ATP ternary complex.</text>
</comment>
<dbReference type="PANTHER" id="PTHR30042:SF2">
    <property type="entry name" value="POTASSIUM-TRANSPORTING ATPASE KDPC SUBUNIT"/>
    <property type="match status" value="1"/>
</dbReference>
<reference evidence="13 14" key="1">
    <citation type="submission" date="2024-10" db="EMBL/GenBank/DDBJ databases">
        <title>The Natural Products Discovery Center: Release of the First 8490 Sequenced Strains for Exploring Actinobacteria Biosynthetic Diversity.</title>
        <authorList>
            <person name="Kalkreuter E."/>
            <person name="Kautsar S.A."/>
            <person name="Yang D."/>
            <person name="Bader C.D."/>
            <person name="Teijaro C.N."/>
            <person name="Fluegel L."/>
            <person name="Davis C.M."/>
            <person name="Simpson J.R."/>
            <person name="Lauterbach L."/>
            <person name="Steele A.D."/>
            <person name="Gui C."/>
            <person name="Meng S."/>
            <person name="Li G."/>
            <person name="Viehrig K."/>
            <person name="Ye F."/>
            <person name="Su P."/>
            <person name="Kiefer A.F."/>
            <person name="Nichols A."/>
            <person name="Cepeda A.J."/>
            <person name="Yan W."/>
            <person name="Fan B."/>
            <person name="Jiang Y."/>
            <person name="Adhikari A."/>
            <person name="Zheng C.-J."/>
            <person name="Schuster L."/>
            <person name="Cowan T.M."/>
            <person name="Smanski M.J."/>
            <person name="Chevrette M.G."/>
            <person name="De Carvalho L.P.S."/>
            <person name="Shen B."/>
        </authorList>
    </citation>
    <scope>NUCLEOTIDE SEQUENCE [LARGE SCALE GENOMIC DNA]</scope>
    <source>
        <strain evidence="13 14">NPDC001390</strain>
    </source>
</reference>
<evidence type="ECO:0000256" key="11">
    <source>
        <dbReference type="HAMAP-Rule" id="MF_00276"/>
    </source>
</evidence>
<dbReference type="InterPro" id="IPR003820">
    <property type="entry name" value="KdpC"/>
</dbReference>
<dbReference type="NCBIfam" id="TIGR00681">
    <property type="entry name" value="kdpC"/>
    <property type="match status" value="1"/>
</dbReference>
<protein>
    <recommendedName>
        <fullName evidence="11">Potassium-transporting ATPase KdpC subunit</fullName>
    </recommendedName>
    <alternativeName>
        <fullName evidence="11">ATP phosphohydrolase [potassium-transporting] C chain</fullName>
    </alternativeName>
    <alternativeName>
        <fullName evidence="11">Potassium-binding and translocating subunit C</fullName>
    </alternativeName>
    <alternativeName>
        <fullName evidence="11">Potassium-translocating ATPase C chain</fullName>
    </alternativeName>
</protein>
<keyword evidence="4 11" id="KW-0812">Transmembrane</keyword>
<comment type="caution">
    <text evidence="13">The sequence shown here is derived from an EMBL/GenBank/DDBJ whole genome shotgun (WGS) entry which is preliminary data.</text>
</comment>
<keyword evidence="1 11" id="KW-0813">Transport</keyword>
<organism evidence="13 14">
    <name type="scientific">Streptomyces bluensis</name>
    <dbReference type="NCBI Taxonomy" id="33897"/>
    <lineage>
        <taxon>Bacteria</taxon>
        <taxon>Bacillati</taxon>
        <taxon>Actinomycetota</taxon>
        <taxon>Actinomycetes</taxon>
        <taxon>Kitasatosporales</taxon>
        <taxon>Streptomycetaceae</taxon>
        <taxon>Streptomyces</taxon>
    </lineage>
</organism>
<evidence type="ECO:0000313" key="14">
    <source>
        <dbReference type="Proteomes" id="UP001602058"/>
    </source>
</evidence>
<keyword evidence="9 11" id="KW-0406">Ion transport</keyword>
<comment type="similarity">
    <text evidence="11">Belongs to the KdpC family.</text>
</comment>
<dbReference type="PIRSF" id="PIRSF001296">
    <property type="entry name" value="K_ATPase_KdpC"/>
    <property type="match status" value="1"/>
</dbReference>
<dbReference type="RefSeq" id="WP_387882971.1">
    <property type="nucleotide sequence ID" value="NZ_JBIAWJ010000001.1"/>
</dbReference>
<evidence type="ECO:0000256" key="12">
    <source>
        <dbReference type="SAM" id="MobiDB-lite"/>
    </source>
</evidence>
<name>A0ABW6UDT7_9ACTN</name>
<evidence type="ECO:0000256" key="2">
    <source>
        <dbReference type="ARBA" id="ARBA00022475"/>
    </source>
</evidence>
<comment type="subunit">
    <text evidence="11">The system is composed of three essential subunits: KdpA, KdpB and KdpC.</text>
</comment>
<keyword evidence="2 11" id="KW-1003">Cell membrane</keyword>
<keyword evidence="5 11" id="KW-0547">Nucleotide-binding</keyword>
<keyword evidence="10 11" id="KW-0472">Membrane</keyword>
<keyword evidence="8 11" id="KW-1133">Transmembrane helix</keyword>
<evidence type="ECO:0000256" key="9">
    <source>
        <dbReference type="ARBA" id="ARBA00023065"/>
    </source>
</evidence>
<evidence type="ECO:0000313" key="13">
    <source>
        <dbReference type="EMBL" id="MFF4520370.1"/>
    </source>
</evidence>
<dbReference type="Proteomes" id="UP001602058">
    <property type="component" value="Unassembled WGS sequence"/>
</dbReference>
<evidence type="ECO:0000256" key="4">
    <source>
        <dbReference type="ARBA" id="ARBA00022692"/>
    </source>
</evidence>
<dbReference type="NCBIfam" id="NF010599">
    <property type="entry name" value="PRK13994.1"/>
    <property type="match status" value="1"/>
</dbReference>